<sequence>MVQRDCRRCLRLCPLAALIPFLPAMERRRHGWDVPVRLCVVCGRGRTAIDPRARARRKWTALTDQESNGLRRTDGRAAVATRHILPADVPQRAGGREGRAAPGQHPRDVVRHLLDFAGIWLRDRSVKTPPSLRPSRSRPAEPVRRRFILRGPGEPAGTGRHGSHPRTARCALPHEQSPQATGAAGRERSELREKKPRPGGRGQGQAAVSVSSDRVSFDRTRRVVSSAARRAAITRSCSSSVICA</sequence>
<proteinExistence type="predicted"/>
<evidence type="ECO:0008006" key="4">
    <source>
        <dbReference type="Google" id="ProtNLM"/>
    </source>
</evidence>
<comment type="caution">
    <text evidence="2">The sequence shown here is derived from an EMBL/GenBank/DDBJ whole genome shotgun (WGS) entry which is preliminary data.</text>
</comment>
<gene>
    <name evidence="2" type="ORF">C8J29_11116</name>
</gene>
<evidence type="ECO:0000313" key="2">
    <source>
        <dbReference type="EMBL" id="PTM75536.1"/>
    </source>
</evidence>
<keyword evidence="3" id="KW-1185">Reference proteome</keyword>
<organism evidence="2 3">
    <name type="scientific">Cereibacter johrii</name>
    <dbReference type="NCBI Taxonomy" id="445629"/>
    <lineage>
        <taxon>Bacteria</taxon>
        <taxon>Pseudomonadati</taxon>
        <taxon>Pseudomonadota</taxon>
        <taxon>Alphaproteobacteria</taxon>
        <taxon>Rhodobacterales</taxon>
        <taxon>Paracoccaceae</taxon>
        <taxon>Cereibacter</taxon>
    </lineage>
</organism>
<accession>A0ABX5J3L5</accession>
<evidence type="ECO:0000256" key="1">
    <source>
        <dbReference type="SAM" id="MobiDB-lite"/>
    </source>
</evidence>
<dbReference type="Proteomes" id="UP000240800">
    <property type="component" value="Unassembled WGS sequence"/>
</dbReference>
<evidence type="ECO:0000313" key="3">
    <source>
        <dbReference type="Proteomes" id="UP000240800"/>
    </source>
</evidence>
<reference evidence="2 3" key="1">
    <citation type="submission" date="2018-04" db="EMBL/GenBank/DDBJ databases">
        <title>Genomic Encyclopedia of Type Strains, Phase III (KMG-III): the genomes of soil and plant-associated and newly described type strains.</title>
        <authorList>
            <person name="Whitman W."/>
        </authorList>
    </citation>
    <scope>NUCLEOTIDE SEQUENCE [LARGE SCALE GENOMIC DNA]</scope>
    <source>
        <strain evidence="2 3">JA192</strain>
    </source>
</reference>
<feature type="region of interest" description="Disordered" evidence="1">
    <location>
        <begin position="126"/>
        <end position="216"/>
    </location>
</feature>
<name>A0ABX5J3L5_9RHOB</name>
<dbReference type="EMBL" id="PZZW01000011">
    <property type="protein sequence ID" value="PTM75536.1"/>
    <property type="molecule type" value="Genomic_DNA"/>
</dbReference>
<protein>
    <recommendedName>
        <fullName evidence="4">4Fe-4S ferredoxin-type domain-containing protein</fullName>
    </recommendedName>
</protein>